<dbReference type="PROSITE" id="PS01208">
    <property type="entry name" value="VWFC_1"/>
    <property type="match status" value="1"/>
</dbReference>
<dbReference type="Pfam" id="PF00219">
    <property type="entry name" value="IGFBP"/>
    <property type="match status" value="1"/>
</dbReference>
<dbReference type="InterPro" id="IPR009030">
    <property type="entry name" value="Growth_fac_rcpt_cys_sf"/>
</dbReference>
<reference evidence="10" key="4">
    <citation type="submission" date="2025-08" db="UniProtKB">
        <authorList>
            <consortium name="Ensembl"/>
        </authorList>
    </citation>
    <scope>IDENTIFICATION</scope>
</reference>
<keyword evidence="5" id="KW-1015">Disulfide bond</keyword>
<dbReference type="SMART" id="SM00209">
    <property type="entry name" value="TSP1"/>
    <property type="match status" value="1"/>
</dbReference>
<name>A0A4W4HFH8_ELEEL</name>
<dbReference type="GO" id="GO:0005178">
    <property type="term" value="F:integrin binding"/>
    <property type="evidence" value="ECO:0007669"/>
    <property type="project" value="TreeGrafter"/>
</dbReference>
<gene>
    <name evidence="10" type="primary">LOC113588682</name>
</gene>
<dbReference type="Ensembl" id="ENSEEET00000050639.2">
    <property type="protein sequence ID" value="ENSEEEP00000050092.2"/>
    <property type="gene ID" value="ENSEEEG00000023559.2"/>
</dbReference>
<keyword evidence="4" id="KW-0732">Signal</keyword>
<dbReference type="AlphaFoldDB" id="A0A4W4HFH8"/>
<reference evidence="10" key="5">
    <citation type="submission" date="2025-09" db="UniProtKB">
        <authorList>
            <consortium name="Ensembl"/>
        </authorList>
    </citation>
    <scope>IDENTIFICATION</scope>
</reference>
<dbReference type="Pfam" id="PF00007">
    <property type="entry name" value="Cys_knot"/>
    <property type="match status" value="1"/>
</dbReference>
<protein>
    <recommendedName>
        <fullName evidence="12">Cellular communication network factor 5</fullName>
    </recommendedName>
</protein>
<reference evidence="10" key="3">
    <citation type="submission" date="2020-05" db="EMBL/GenBank/DDBJ databases">
        <title>Electrophorus electricus (electric eel) genome, fEleEle1, primary haplotype.</title>
        <authorList>
            <person name="Myers G."/>
            <person name="Meyer A."/>
            <person name="Fedrigo O."/>
            <person name="Formenti G."/>
            <person name="Rhie A."/>
            <person name="Tracey A."/>
            <person name="Sims Y."/>
            <person name="Jarvis E.D."/>
        </authorList>
    </citation>
    <scope>NUCLEOTIDE SEQUENCE [LARGE SCALE GENOMIC DNA]</scope>
</reference>
<dbReference type="InterPro" id="IPR036383">
    <property type="entry name" value="TSP1_rpt_sf"/>
</dbReference>
<keyword evidence="3" id="KW-0964">Secreted</keyword>
<sequence length="353" mass="38795">MALRSASLLKPALNGTAAVSTEKEHLDSKDEDRNQSSCIYWLSPLLHTHTGQNSLLCSLDCHWSPPACPVGVPMVLDGCQCCQMCARQEGEPCSERHVCNTQGGLQCDYSASFPGGPGECVRQNKLGCELAGVRYEEGQSFQPTCMQLCHCSGGGITCVPLCNEDLSLPITHCPNPRLVQVPGRCCREWVCEAVGSQQDTLASTPAGYPGVHGIPWSNCIDQNTEWSACSRSCGPGVSTRISNRNGACHLQTQTRLCQVRPCHPDTSEPTRNGCHRGCYSVLSHRPLFCGTCSDSRCCTPHRTRTVGMDFRCPQGDIVVHWFMMIESCVCHYHCPQMPLASSRRRKRSWLKMD</sequence>
<dbReference type="InterPro" id="IPR043973">
    <property type="entry name" value="TSP1_CCN"/>
</dbReference>
<evidence type="ECO:0000256" key="6">
    <source>
        <dbReference type="PROSITE-ProRule" id="PRU00039"/>
    </source>
</evidence>
<dbReference type="InterPro" id="IPR000867">
    <property type="entry name" value="IGFBP-like"/>
</dbReference>
<evidence type="ECO:0000313" key="10">
    <source>
        <dbReference type="Ensembl" id="ENSEEEP00000050092.2"/>
    </source>
</evidence>
<keyword evidence="11" id="KW-1185">Reference proteome</keyword>
<evidence type="ECO:0000259" key="8">
    <source>
        <dbReference type="PROSITE" id="PS50184"/>
    </source>
</evidence>
<evidence type="ECO:0000256" key="2">
    <source>
        <dbReference type="ARBA" id="ARBA00008125"/>
    </source>
</evidence>
<proteinExistence type="inferred from homology"/>
<dbReference type="GeneTree" id="ENSGT00940000160207"/>
<dbReference type="Pfam" id="PF19035">
    <property type="entry name" value="TSP1_CCN"/>
    <property type="match status" value="1"/>
</dbReference>
<evidence type="ECO:0000259" key="7">
    <source>
        <dbReference type="PROSITE" id="PS01225"/>
    </source>
</evidence>
<dbReference type="InterPro" id="IPR000884">
    <property type="entry name" value="TSP1_rpt"/>
</dbReference>
<reference evidence="11" key="1">
    <citation type="journal article" date="2014" name="Science">
        <title>Nonhuman genetics. Genomic basis for the convergent evolution of electric organs.</title>
        <authorList>
            <person name="Gallant J.R."/>
            <person name="Traeger L.L."/>
            <person name="Volkening J.D."/>
            <person name="Moffett H."/>
            <person name="Chen P.H."/>
            <person name="Novina C.D."/>
            <person name="Phillips G.N.Jr."/>
            <person name="Anand R."/>
            <person name="Wells G.B."/>
            <person name="Pinch M."/>
            <person name="Guth R."/>
            <person name="Unguez G.A."/>
            <person name="Albert J.S."/>
            <person name="Zakon H.H."/>
            <person name="Samanta M.P."/>
            <person name="Sussman M.R."/>
        </authorList>
    </citation>
    <scope>NUCLEOTIDE SEQUENCE [LARGE SCALE GENOMIC DNA]</scope>
</reference>
<evidence type="ECO:0000256" key="3">
    <source>
        <dbReference type="ARBA" id="ARBA00022525"/>
    </source>
</evidence>
<dbReference type="SMART" id="SM00041">
    <property type="entry name" value="CT"/>
    <property type="match status" value="1"/>
</dbReference>
<dbReference type="GO" id="GO:0007165">
    <property type="term" value="P:signal transduction"/>
    <property type="evidence" value="ECO:0007669"/>
    <property type="project" value="InterPro"/>
</dbReference>
<dbReference type="GO" id="GO:0045597">
    <property type="term" value="P:positive regulation of cell differentiation"/>
    <property type="evidence" value="ECO:0007669"/>
    <property type="project" value="TreeGrafter"/>
</dbReference>
<dbReference type="InterPro" id="IPR006208">
    <property type="entry name" value="Glyco_hormone_CN"/>
</dbReference>
<dbReference type="SMART" id="SM00214">
    <property type="entry name" value="VWC"/>
    <property type="match status" value="1"/>
</dbReference>
<dbReference type="Pfam" id="PF00093">
    <property type="entry name" value="VWC"/>
    <property type="match status" value="1"/>
</dbReference>
<dbReference type="PROSITE" id="PS50184">
    <property type="entry name" value="VWFC_2"/>
    <property type="match status" value="1"/>
</dbReference>
<dbReference type="PROSITE" id="PS50092">
    <property type="entry name" value="TSP1"/>
    <property type="match status" value="1"/>
</dbReference>
<evidence type="ECO:0000256" key="1">
    <source>
        <dbReference type="ARBA" id="ARBA00004613"/>
    </source>
</evidence>
<dbReference type="PANTHER" id="PTHR11348:SF22">
    <property type="entry name" value="CCN FAMILY MEMBER 5"/>
    <property type="match status" value="1"/>
</dbReference>
<dbReference type="GO" id="GO:0008201">
    <property type="term" value="F:heparin binding"/>
    <property type="evidence" value="ECO:0007669"/>
    <property type="project" value="TreeGrafter"/>
</dbReference>
<evidence type="ECO:0000259" key="9">
    <source>
        <dbReference type="PROSITE" id="PS51323"/>
    </source>
</evidence>
<accession>A0A4W4HFH8</accession>
<dbReference type="Gene3D" id="2.20.100.10">
    <property type="entry name" value="Thrombospondin type-1 (TSP1) repeat"/>
    <property type="match status" value="1"/>
</dbReference>
<feature type="domain" description="IGFBP N-terminal" evidence="9">
    <location>
        <begin position="44"/>
        <end position="148"/>
    </location>
</feature>
<comment type="caution">
    <text evidence="6">Lacks conserved residue(s) required for the propagation of feature annotation.</text>
</comment>
<dbReference type="GO" id="GO:0031012">
    <property type="term" value="C:extracellular matrix"/>
    <property type="evidence" value="ECO:0007669"/>
    <property type="project" value="TreeGrafter"/>
</dbReference>
<dbReference type="PROSITE" id="PS51323">
    <property type="entry name" value="IGFBP_N_2"/>
    <property type="match status" value="1"/>
</dbReference>
<dbReference type="InterPro" id="IPR006207">
    <property type="entry name" value="Cys_knot_C"/>
</dbReference>
<feature type="domain" description="CTCK" evidence="7">
    <location>
        <begin position="262"/>
        <end position="335"/>
    </location>
</feature>
<evidence type="ECO:0000256" key="5">
    <source>
        <dbReference type="ARBA" id="ARBA00023157"/>
    </source>
</evidence>
<dbReference type="GO" id="GO:0005615">
    <property type="term" value="C:extracellular space"/>
    <property type="evidence" value="ECO:0007669"/>
    <property type="project" value="TreeGrafter"/>
</dbReference>
<dbReference type="SMART" id="SM00121">
    <property type="entry name" value="IB"/>
    <property type="match status" value="1"/>
</dbReference>
<dbReference type="PANTHER" id="PTHR11348">
    <property type="entry name" value="CONNECTIVE TISSUE GROWTH FACTOR-RELATED"/>
    <property type="match status" value="1"/>
</dbReference>
<reference evidence="11" key="2">
    <citation type="journal article" date="2017" name="Sci. Adv.">
        <title>A tail of two voltages: Proteomic comparison of the three electric organs of the electric eel.</title>
        <authorList>
            <person name="Traeger L.L."/>
            <person name="Sabat G."/>
            <person name="Barrett-Wilt G.A."/>
            <person name="Wells G.B."/>
            <person name="Sussman M.R."/>
        </authorList>
    </citation>
    <scope>NUCLEOTIDE SEQUENCE [LARGE SCALE GENOMIC DNA]</scope>
</reference>
<evidence type="ECO:0008006" key="12">
    <source>
        <dbReference type="Google" id="ProtNLM"/>
    </source>
</evidence>
<evidence type="ECO:0000256" key="4">
    <source>
        <dbReference type="ARBA" id="ARBA00022729"/>
    </source>
</evidence>
<dbReference type="PROSITE" id="PS01185">
    <property type="entry name" value="CTCK_1"/>
    <property type="match status" value="1"/>
</dbReference>
<comment type="subcellular location">
    <subcellularLocation>
        <location evidence="1">Secreted</location>
    </subcellularLocation>
</comment>
<dbReference type="OMA" id="CEGMENT"/>
<comment type="similarity">
    <text evidence="2">Belongs to the CCN family.</text>
</comment>
<dbReference type="PROSITE" id="PS01225">
    <property type="entry name" value="CTCK_2"/>
    <property type="match status" value="1"/>
</dbReference>
<dbReference type="SUPFAM" id="SSF57184">
    <property type="entry name" value="Growth factor receptor domain"/>
    <property type="match status" value="1"/>
</dbReference>
<feature type="domain" description="VWFC" evidence="8">
    <location>
        <begin position="128"/>
        <end position="192"/>
    </location>
</feature>
<organism evidence="10 11">
    <name type="scientific">Electrophorus electricus</name>
    <name type="common">Electric eel</name>
    <name type="synonym">Gymnotus electricus</name>
    <dbReference type="NCBI Taxonomy" id="8005"/>
    <lineage>
        <taxon>Eukaryota</taxon>
        <taxon>Metazoa</taxon>
        <taxon>Chordata</taxon>
        <taxon>Craniata</taxon>
        <taxon>Vertebrata</taxon>
        <taxon>Euteleostomi</taxon>
        <taxon>Actinopterygii</taxon>
        <taxon>Neopterygii</taxon>
        <taxon>Teleostei</taxon>
        <taxon>Ostariophysi</taxon>
        <taxon>Gymnotiformes</taxon>
        <taxon>Gymnotoidei</taxon>
        <taxon>Gymnotidae</taxon>
        <taxon>Electrophorus</taxon>
    </lineage>
</organism>
<dbReference type="GO" id="GO:0007155">
    <property type="term" value="P:cell adhesion"/>
    <property type="evidence" value="ECO:0007669"/>
    <property type="project" value="TreeGrafter"/>
</dbReference>
<dbReference type="InterPro" id="IPR050941">
    <property type="entry name" value="CCN"/>
</dbReference>
<dbReference type="InterPro" id="IPR001007">
    <property type="entry name" value="VWF_dom"/>
</dbReference>
<dbReference type="SUPFAM" id="SSF57603">
    <property type="entry name" value="FnI-like domain"/>
    <property type="match status" value="1"/>
</dbReference>
<evidence type="ECO:0000313" key="11">
    <source>
        <dbReference type="Proteomes" id="UP000314983"/>
    </source>
</evidence>
<dbReference type="Proteomes" id="UP000314983">
    <property type="component" value="Chromosome 20"/>
</dbReference>